<dbReference type="PANTHER" id="PTHR32060">
    <property type="entry name" value="TAIL-SPECIFIC PROTEASE"/>
    <property type="match status" value="1"/>
</dbReference>
<feature type="domain" description="Tail specific protease" evidence="1">
    <location>
        <begin position="236"/>
        <end position="435"/>
    </location>
</feature>
<dbReference type="AlphaFoldDB" id="A0A4V2F5P7"/>
<dbReference type="PANTHER" id="PTHR32060:SF30">
    <property type="entry name" value="CARBOXY-TERMINAL PROCESSING PROTEASE CTPA"/>
    <property type="match status" value="1"/>
</dbReference>
<evidence type="ECO:0000313" key="3">
    <source>
        <dbReference type="Proteomes" id="UP000292262"/>
    </source>
</evidence>
<evidence type="ECO:0000313" key="2">
    <source>
        <dbReference type="EMBL" id="RZS93559.1"/>
    </source>
</evidence>
<dbReference type="EMBL" id="SGXE01000002">
    <property type="protein sequence ID" value="RZS93559.1"/>
    <property type="molecule type" value="Genomic_DNA"/>
</dbReference>
<protein>
    <submittedName>
        <fullName evidence="2">Peptidase S41-like protein</fullName>
    </submittedName>
</protein>
<accession>A0A4V2F5P7</accession>
<dbReference type="InterPro" id="IPR029045">
    <property type="entry name" value="ClpP/crotonase-like_dom_sf"/>
</dbReference>
<dbReference type="OrthoDB" id="6397760at2"/>
<proteinExistence type="predicted"/>
<dbReference type="GO" id="GO:0004175">
    <property type="term" value="F:endopeptidase activity"/>
    <property type="evidence" value="ECO:0007669"/>
    <property type="project" value="TreeGrafter"/>
</dbReference>
<sequence>MNKTFSLLLLVIITLNSFGQQKFPKQGVLEDLLYLKTSLEKAHYNLYTYITEEAFNENYTKVRTSITQDSLTILETTSLLQAVISKANNGHTEIPFPGATYGAYANAGGTLFPLELAFENGKALIRKNLSTNDSLQIGSEVITINKRSINDILYQIYPLISAERRYFKLAKLELFSFPRYYWQAFGEQKFFDVEVKENGIVKKYKLDAVDAIKGFEIKRNEIFQLDREFGFIEGAAYLRPGNFSGDKEQYKRFIDSSFTAFKTKKSPNLIIDLRNNLGGDDSFSDYLVSYIAHKPFRWCSKFTLKTSAILKRHVKETYDVSQPFWKSVLSHDNGSIYKYEFDLYQPQPETKRYQGKVYVLVNRQSHSQSAVTAAQIQDYSFATIVGEETGDFPSLLASQYGFNLPNTGINVKIAKGYIVRINGSKKPEGVQPDIIIKDHLLDENDEILDGLLAILKNQQ</sequence>
<name>A0A4V2F5P7_9FLAO</name>
<dbReference type="RefSeq" id="WP_130286685.1">
    <property type="nucleotide sequence ID" value="NZ_SGXE01000002.1"/>
</dbReference>
<comment type="caution">
    <text evidence="2">The sequence shown here is derived from an EMBL/GenBank/DDBJ whole genome shotgun (WGS) entry which is preliminary data.</text>
</comment>
<dbReference type="Pfam" id="PF03572">
    <property type="entry name" value="Peptidase_S41"/>
    <property type="match status" value="1"/>
</dbReference>
<organism evidence="2 3">
    <name type="scientific">Aquimarina brevivitae</name>
    <dbReference type="NCBI Taxonomy" id="323412"/>
    <lineage>
        <taxon>Bacteria</taxon>
        <taxon>Pseudomonadati</taxon>
        <taxon>Bacteroidota</taxon>
        <taxon>Flavobacteriia</taxon>
        <taxon>Flavobacteriales</taxon>
        <taxon>Flavobacteriaceae</taxon>
        <taxon>Aquimarina</taxon>
    </lineage>
</organism>
<dbReference type="InterPro" id="IPR005151">
    <property type="entry name" value="Tail-specific_protease"/>
</dbReference>
<keyword evidence="3" id="KW-1185">Reference proteome</keyword>
<dbReference type="GO" id="GO:0008236">
    <property type="term" value="F:serine-type peptidase activity"/>
    <property type="evidence" value="ECO:0007669"/>
    <property type="project" value="InterPro"/>
</dbReference>
<dbReference type="Proteomes" id="UP000292262">
    <property type="component" value="Unassembled WGS sequence"/>
</dbReference>
<dbReference type="SUPFAM" id="SSF52096">
    <property type="entry name" value="ClpP/crotonase"/>
    <property type="match status" value="1"/>
</dbReference>
<dbReference type="GO" id="GO:0007165">
    <property type="term" value="P:signal transduction"/>
    <property type="evidence" value="ECO:0007669"/>
    <property type="project" value="TreeGrafter"/>
</dbReference>
<dbReference type="GO" id="GO:0006508">
    <property type="term" value="P:proteolysis"/>
    <property type="evidence" value="ECO:0007669"/>
    <property type="project" value="InterPro"/>
</dbReference>
<gene>
    <name evidence="2" type="ORF">EV197_2139</name>
</gene>
<dbReference type="GO" id="GO:0030288">
    <property type="term" value="C:outer membrane-bounded periplasmic space"/>
    <property type="evidence" value="ECO:0007669"/>
    <property type="project" value="TreeGrafter"/>
</dbReference>
<reference evidence="2 3" key="1">
    <citation type="submission" date="2019-02" db="EMBL/GenBank/DDBJ databases">
        <title>Genomic Encyclopedia of Type Strains, Phase IV (KMG-IV): sequencing the most valuable type-strain genomes for metagenomic binning, comparative biology and taxonomic classification.</title>
        <authorList>
            <person name="Goeker M."/>
        </authorList>
    </citation>
    <scope>NUCLEOTIDE SEQUENCE [LARGE SCALE GENOMIC DNA]</scope>
    <source>
        <strain evidence="2 3">DSM 17196</strain>
    </source>
</reference>
<dbReference type="Gene3D" id="3.90.226.10">
    <property type="entry name" value="2-enoyl-CoA Hydratase, Chain A, domain 1"/>
    <property type="match status" value="1"/>
</dbReference>
<evidence type="ECO:0000259" key="1">
    <source>
        <dbReference type="Pfam" id="PF03572"/>
    </source>
</evidence>